<evidence type="ECO:0000313" key="8">
    <source>
        <dbReference type="Proteomes" id="UP000094336"/>
    </source>
</evidence>
<dbReference type="PROSITE" id="PS50297">
    <property type="entry name" value="ANK_REP_REGION"/>
    <property type="match status" value="1"/>
</dbReference>
<evidence type="ECO:0000256" key="1">
    <source>
        <dbReference type="ARBA" id="ARBA00022737"/>
    </source>
</evidence>
<dbReference type="SMART" id="SM00248">
    <property type="entry name" value="ANK"/>
    <property type="match status" value="5"/>
</dbReference>
<dbReference type="Pfam" id="PF03105">
    <property type="entry name" value="SPX"/>
    <property type="match status" value="2"/>
</dbReference>
<dbReference type="Pfam" id="PF25329">
    <property type="entry name" value="C2_GDE1"/>
    <property type="match status" value="1"/>
</dbReference>
<dbReference type="Pfam" id="PF12796">
    <property type="entry name" value="Ank_2"/>
    <property type="match status" value="1"/>
</dbReference>
<dbReference type="OrthoDB" id="197419at2759"/>
<dbReference type="InterPro" id="IPR030395">
    <property type="entry name" value="GP_PDE_dom"/>
</dbReference>
<evidence type="ECO:0000313" key="7">
    <source>
        <dbReference type="EMBL" id="ODQ80882.1"/>
    </source>
</evidence>
<dbReference type="InterPro" id="IPR004331">
    <property type="entry name" value="SPX_dom"/>
</dbReference>
<accession>A0A1E3QV04</accession>
<dbReference type="PANTHER" id="PTHR22958:SF1">
    <property type="entry name" value="GLYCEROPHOSPHOCHOLINE PHOSPHODIESTERASE GPCPD1"/>
    <property type="match status" value="1"/>
</dbReference>
<dbReference type="EMBL" id="KV454429">
    <property type="protein sequence ID" value="ODQ80882.1"/>
    <property type="molecule type" value="Genomic_DNA"/>
</dbReference>
<dbReference type="Gene3D" id="3.20.20.190">
    <property type="entry name" value="Phosphatidylinositol (PI) phosphodiesterase"/>
    <property type="match status" value="1"/>
</dbReference>
<keyword evidence="1" id="KW-0677">Repeat</keyword>
<proteinExistence type="predicted"/>
<dbReference type="InterPro" id="IPR051578">
    <property type="entry name" value="GDPD"/>
</dbReference>
<dbReference type="PROSITE" id="PS50088">
    <property type="entry name" value="ANK_REPEAT"/>
    <property type="match status" value="1"/>
</dbReference>
<dbReference type="InterPro" id="IPR002110">
    <property type="entry name" value="Ankyrin_rpt"/>
</dbReference>
<dbReference type="PROSITE" id="PS51382">
    <property type="entry name" value="SPX"/>
    <property type="match status" value="1"/>
</dbReference>
<dbReference type="InterPro" id="IPR036770">
    <property type="entry name" value="Ankyrin_rpt-contain_sf"/>
</dbReference>
<evidence type="ECO:0000256" key="2">
    <source>
        <dbReference type="ARBA" id="ARBA00022801"/>
    </source>
</evidence>
<evidence type="ECO:0000259" key="6">
    <source>
        <dbReference type="PROSITE" id="PS51704"/>
    </source>
</evidence>
<reference evidence="8" key="1">
    <citation type="submission" date="2016-05" db="EMBL/GenBank/DDBJ databases">
        <title>Comparative genomics of biotechnologically important yeasts.</title>
        <authorList>
            <consortium name="DOE Joint Genome Institute"/>
            <person name="Riley R."/>
            <person name="Haridas S."/>
            <person name="Wolfe K.H."/>
            <person name="Lopes M.R."/>
            <person name="Hittinger C.T."/>
            <person name="Goker M."/>
            <person name="Salamov A."/>
            <person name="Wisecaver J."/>
            <person name="Long T.M."/>
            <person name="Aerts A.L."/>
            <person name="Barry K."/>
            <person name="Choi C."/>
            <person name="Clum A."/>
            <person name="Coughlan A.Y."/>
            <person name="Deshpande S."/>
            <person name="Douglass A.P."/>
            <person name="Hanson S.J."/>
            <person name="Klenk H.-P."/>
            <person name="Labutti K."/>
            <person name="Lapidus A."/>
            <person name="Lindquist E."/>
            <person name="Lipzen A."/>
            <person name="Meier-Kolthoff J.P."/>
            <person name="Ohm R.A."/>
            <person name="Otillar R.P."/>
            <person name="Pangilinan J."/>
            <person name="Peng Y."/>
            <person name="Rokas A."/>
            <person name="Rosa C.A."/>
            <person name="Scheuner C."/>
            <person name="Sibirny A.A."/>
            <person name="Slot J.C."/>
            <person name="Stielow J.B."/>
            <person name="Sun H."/>
            <person name="Kurtzman C.P."/>
            <person name="Blackwell M."/>
            <person name="Grigoriev I.V."/>
            <person name="Jeffries T.W."/>
        </authorList>
    </citation>
    <scope>NUCLEOTIDE SEQUENCE [LARGE SCALE GENOMIC DNA]</scope>
    <source>
        <strain evidence="8">NRRL Y-12698</strain>
    </source>
</reference>
<dbReference type="AlphaFoldDB" id="A0A1E3QV04"/>
<dbReference type="Gene3D" id="1.25.40.20">
    <property type="entry name" value="Ankyrin repeat-containing domain"/>
    <property type="match status" value="2"/>
</dbReference>
<feature type="repeat" description="ANK" evidence="4">
    <location>
        <begin position="519"/>
        <end position="551"/>
    </location>
</feature>
<evidence type="ECO:0000256" key="3">
    <source>
        <dbReference type="ARBA" id="ARBA00023043"/>
    </source>
</evidence>
<dbReference type="GO" id="GO:0046475">
    <property type="term" value="P:glycerophospholipid catabolic process"/>
    <property type="evidence" value="ECO:0007669"/>
    <property type="project" value="TreeGrafter"/>
</dbReference>
<dbReference type="SUPFAM" id="SSF51695">
    <property type="entry name" value="PLC-like phosphodiesterases"/>
    <property type="match status" value="1"/>
</dbReference>
<sequence>MKFGKTFVTHQVPEWSHSYMNYKDLKKQIKTIVAQQRLAAPGTPDATLNDTTVKTSLATFFFALDRNVEQVDDFYNKQYSEYERRLRKLAALLGGSTSQLALNLAAVMDEDEVEELISVFLELRNGLRNLKWFGELNKRGFQKILKKLDKKVGTQQRAAYLHARVNALPFAHEGDILKHLALINGHLGSLGQKVDEIKSVPSPAVPPSGPESPPLHETKLAKFNGFLSDNNADAMLAKLIVEYQSPVLAPHRLLLSLLNQATIYNATLCIDALLQILPSLANHSDVTSRNYFHNHVIALGKATKSVSEPVTPVSGIRRNLSSIQPASMLSNAHERLFRAFGPDGVNSNDSRDGLAHALEHLPIHLRPALLQRDNHRRTPLHYAAQYGLIAVTQLIMEYLQEWGVWDARIAIDRVDYWGDAEGLTPLHLSVLGSHPLTARTLIAVSAPLSCPGLLVLATKLDAAPVAEVLLDSPGVDIDFVDVPHNQETSLYIACKMDFGACVQLLLMRGANPEIGEATFGWTPLFVAAAQGNRDIVAQLVAAGARYDLADESGWLPMEHACLRGHLVIADMLRPVDYDPRGQMPSPLPAALALEILTSPMYLLNASASSVNRLPETVSDRLHKLLNQSPPPPPVKSFGHRFLQPDESLVLITLGTTDARDDTAAILLHKVPVSRIHATELDTALSVVVHIRNAPDVPPVVLDLPLDDTHGGATEPLQFKLTGCDAAQLVVAFDIVPTYQASDQKQRVLGRAVAFLKNVYTAVGNDRRSLHQVATVPIMEAESLEVLGSVRFEYTLVTPFQHPHMAVDRTDTYWKSLITTRVIGHRGMGKNVGARTSLQLGENTVESFIAAASLGASYVEFDVQLTKDHVPVVYHDFLVAESGVDVPMHVLTVEQFLGLYQGGKAVHDDGVIRMRPKSKSFISPRGLGDDDLSFTFNDRMKLTKTWKDKGFKGNARGSSIASPFVTLVDLFRRLPKNVGFNIECKYPMLDEAEKEDMGEIAIDINLWVDTVLQTVYDHADGRDVIFSSFHPDICVLLSLKQPSIPILFLTEAGTTAMADVRAASLQAAIRFARTWNLLGIVSAAETLVKCPRLTSIVKASGLVCVTYGVSNNDPALSQLQMDNGVDAVIVDSVLAVRSGLTKREA</sequence>
<dbReference type="CDD" id="cd14484">
    <property type="entry name" value="SPX_GDE1_like"/>
    <property type="match status" value="1"/>
</dbReference>
<evidence type="ECO:0000256" key="4">
    <source>
        <dbReference type="PROSITE-ProRule" id="PRU00023"/>
    </source>
</evidence>
<dbReference type="GeneID" id="30149035"/>
<dbReference type="InterPro" id="IPR017946">
    <property type="entry name" value="PLC-like_Pdiesterase_TIM-brl"/>
</dbReference>
<dbReference type="Proteomes" id="UP000094336">
    <property type="component" value="Unassembled WGS sequence"/>
</dbReference>
<feature type="domain" description="GP-PDE" evidence="6">
    <location>
        <begin position="819"/>
        <end position="1139"/>
    </location>
</feature>
<dbReference type="Pfam" id="PF03009">
    <property type="entry name" value="GDPD"/>
    <property type="match status" value="1"/>
</dbReference>
<feature type="domain" description="SPX" evidence="5">
    <location>
        <begin position="1"/>
        <end position="162"/>
    </location>
</feature>
<evidence type="ECO:0000259" key="5">
    <source>
        <dbReference type="PROSITE" id="PS51382"/>
    </source>
</evidence>
<dbReference type="STRING" id="984486.A0A1E3QV04"/>
<protein>
    <submittedName>
        <fullName evidence="7">Uncharacterized protein</fullName>
    </submittedName>
</protein>
<organism evidence="7 8">
    <name type="scientific">Babjeviella inositovora NRRL Y-12698</name>
    <dbReference type="NCBI Taxonomy" id="984486"/>
    <lineage>
        <taxon>Eukaryota</taxon>
        <taxon>Fungi</taxon>
        <taxon>Dikarya</taxon>
        <taxon>Ascomycota</taxon>
        <taxon>Saccharomycotina</taxon>
        <taxon>Pichiomycetes</taxon>
        <taxon>Serinales incertae sedis</taxon>
        <taxon>Babjeviella</taxon>
    </lineage>
</organism>
<dbReference type="GO" id="GO:0047389">
    <property type="term" value="F:glycerophosphocholine phosphodiesterase activity"/>
    <property type="evidence" value="ECO:0007669"/>
    <property type="project" value="TreeGrafter"/>
</dbReference>
<dbReference type="SUPFAM" id="SSF48403">
    <property type="entry name" value="Ankyrin repeat"/>
    <property type="match status" value="1"/>
</dbReference>
<gene>
    <name evidence="7" type="ORF">BABINDRAFT_183266</name>
</gene>
<keyword evidence="3 4" id="KW-0040">ANK repeat</keyword>
<name>A0A1E3QV04_9ASCO</name>
<dbReference type="PROSITE" id="PS51704">
    <property type="entry name" value="GP_PDE"/>
    <property type="match status" value="1"/>
</dbReference>
<keyword evidence="8" id="KW-1185">Reference proteome</keyword>
<dbReference type="RefSeq" id="XP_018986210.1">
    <property type="nucleotide sequence ID" value="XM_019131182.1"/>
</dbReference>
<dbReference type="InterPro" id="IPR057506">
    <property type="entry name" value="C2_GPCPD1"/>
</dbReference>
<keyword evidence="2" id="KW-0378">Hydrolase</keyword>
<dbReference type="PROSITE" id="PS50007">
    <property type="entry name" value="PIPLC_X_DOMAIN"/>
    <property type="match status" value="1"/>
</dbReference>
<dbReference type="PANTHER" id="PTHR22958">
    <property type="entry name" value="GLYCEROPHOSPHORYL DIESTER PHOSPHODIESTERASE"/>
    <property type="match status" value="1"/>
</dbReference>